<sequence>MSEFELFQSEKQKLDGYVAQQFRIVGVLEDLEGAWLDLEHPGGETAKLHLTTANARKYYVNVLLSQGKNKA</sequence>
<gene>
    <name evidence="1" type="ORF">A8708_17000</name>
</gene>
<accession>A0A198AKR8</accession>
<reference evidence="1 2" key="1">
    <citation type="submission" date="2016-05" db="EMBL/GenBank/DDBJ databases">
        <title>Paenibacillus sp. 1ZS3-15 nov., isolated from the rhizosphere soil.</title>
        <authorList>
            <person name="Zhang X.X."/>
            <person name="Zhang J."/>
        </authorList>
    </citation>
    <scope>NUCLEOTIDE SEQUENCE [LARGE SCALE GENOMIC DNA]</scope>
    <source>
        <strain evidence="1 2">1ZS3-15</strain>
    </source>
</reference>
<keyword evidence="2" id="KW-1185">Reference proteome</keyword>
<dbReference type="RefSeq" id="WP_068662481.1">
    <property type="nucleotide sequence ID" value="NZ_LYPB01000048.1"/>
</dbReference>
<comment type="caution">
    <text evidence="1">The sequence shown here is derived from an EMBL/GenBank/DDBJ whole genome shotgun (WGS) entry which is preliminary data.</text>
</comment>
<dbReference type="STRING" id="1850517.A8708_17000"/>
<proteinExistence type="predicted"/>
<name>A0A198AKR8_9BACL</name>
<evidence type="ECO:0000313" key="1">
    <source>
        <dbReference type="EMBL" id="OAS21621.1"/>
    </source>
</evidence>
<protein>
    <submittedName>
        <fullName evidence="1">Uncharacterized protein</fullName>
    </submittedName>
</protein>
<dbReference type="Proteomes" id="UP000078454">
    <property type="component" value="Unassembled WGS sequence"/>
</dbReference>
<dbReference type="OrthoDB" id="2454651at2"/>
<dbReference type="EMBL" id="LYPB01000048">
    <property type="protein sequence ID" value="OAS21621.1"/>
    <property type="molecule type" value="Genomic_DNA"/>
</dbReference>
<organism evidence="1 2">
    <name type="scientific">Paenibacillus oryzisoli</name>
    <dbReference type="NCBI Taxonomy" id="1850517"/>
    <lineage>
        <taxon>Bacteria</taxon>
        <taxon>Bacillati</taxon>
        <taxon>Bacillota</taxon>
        <taxon>Bacilli</taxon>
        <taxon>Bacillales</taxon>
        <taxon>Paenibacillaceae</taxon>
        <taxon>Paenibacillus</taxon>
    </lineage>
</organism>
<evidence type="ECO:0000313" key="2">
    <source>
        <dbReference type="Proteomes" id="UP000078454"/>
    </source>
</evidence>
<dbReference type="AlphaFoldDB" id="A0A198AKR8"/>